<accession>A0ACD3AHD1</accession>
<dbReference type="Proteomes" id="UP000308600">
    <property type="component" value="Unassembled WGS sequence"/>
</dbReference>
<evidence type="ECO:0000313" key="2">
    <source>
        <dbReference type="Proteomes" id="UP000308600"/>
    </source>
</evidence>
<keyword evidence="2" id="KW-1185">Reference proteome</keyword>
<gene>
    <name evidence="1" type="ORF">BDN72DRAFT_881166</name>
</gene>
<dbReference type="EMBL" id="ML208449">
    <property type="protein sequence ID" value="TFK65091.1"/>
    <property type="molecule type" value="Genomic_DNA"/>
</dbReference>
<sequence length="112" mass="11760">MHFSAFSLLPFLALADVALSICPGSKYGISNVEAGSGFNRWTVYDNSCTKVDSLTLPPRDDPCTTGGIFGCSPASTTFNKYMPKGSTGPTYTCRPDTNSGTCGSSVISVCCH</sequence>
<evidence type="ECO:0000313" key="1">
    <source>
        <dbReference type="EMBL" id="TFK65091.1"/>
    </source>
</evidence>
<proteinExistence type="predicted"/>
<protein>
    <submittedName>
        <fullName evidence="1">Uncharacterized protein</fullName>
    </submittedName>
</protein>
<reference evidence="1 2" key="1">
    <citation type="journal article" date="2019" name="Nat. Ecol. Evol.">
        <title>Megaphylogeny resolves global patterns of mushroom evolution.</title>
        <authorList>
            <person name="Varga T."/>
            <person name="Krizsan K."/>
            <person name="Foldi C."/>
            <person name="Dima B."/>
            <person name="Sanchez-Garcia M."/>
            <person name="Sanchez-Ramirez S."/>
            <person name="Szollosi G.J."/>
            <person name="Szarkandi J.G."/>
            <person name="Papp V."/>
            <person name="Albert L."/>
            <person name="Andreopoulos W."/>
            <person name="Angelini C."/>
            <person name="Antonin V."/>
            <person name="Barry K.W."/>
            <person name="Bougher N.L."/>
            <person name="Buchanan P."/>
            <person name="Buyck B."/>
            <person name="Bense V."/>
            <person name="Catcheside P."/>
            <person name="Chovatia M."/>
            <person name="Cooper J."/>
            <person name="Damon W."/>
            <person name="Desjardin D."/>
            <person name="Finy P."/>
            <person name="Geml J."/>
            <person name="Haridas S."/>
            <person name="Hughes K."/>
            <person name="Justo A."/>
            <person name="Karasinski D."/>
            <person name="Kautmanova I."/>
            <person name="Kiss B."/>
            <person name="Kocsube S."/>
            <person name="Kotiranta H."/>
            <person name="LaButti K.M."/>
            <person name="Lechner B.E."/>
            <person name="Liimatainen K."/>
            <person name="Lipzen A."/>
            <person name="Lukacs Z."/>
            <person name="Mihaltcheva S."/>
            <person name="Morgado L.N."/>
            <person name="Niskanen T."/>
            <person name="Noordeloos M.E."/>
            <person name="Ohm R.A."/>
            <person name="Ortiz-Santana B."/>
            <person name="Ovrebo C."/>
            <person name="Racz N."/>
            <person name="Riley R."/>
            <person name="Savchenko A."/>
            <person name="Shiryaev A."/>
            <person name="Soop K."/>
            <person name="Spirin V."/>
            <person name="Szebenyi C."/>
            <person name="Tomsovsky M."/>
            <person name="Tulloss R.E."/>
            <person name="Uehling J."/>
            <person name="Grigoriev I.V."/>
            <person name="Vagvolgyi C."/>
            <person name="Papp T."/>
            <person name="Martin F.M."/>
            <person name="Miettinen O."/>
            <person name="Hibbett D.S."/>
            <person name="Nagy L.G."/>
        </authorList>
    </citation>
    <scope>NUCLEOTIDE SEQUENCE [LARGE SCALE GENOMIC DNA]</scope>
    <source>
        <strain evidence="1 2">NL-1719</strain>
    </source>
</reference>
<name>A0ACD3AHD1_9AGAR</name>
<organism evidence="1 2">
    <name type="scientific">Pluteus cervinus</name>
    <dbReference type="NCBI Taxonomy" id="181527"/>
    <lineage>
        <taxon>Eukaryota</taxon>
        <taxon>Fungi</taxon>
        <taxon>Dikarya</taxon>
        <taxon>Basidiomycota</taxon>
        <taxon>Agaricomycotina</taxon>
        <taxon>Agaricomycetes</taxon>
        <taxon>Agaricomycetidae</taxon>
        <taxon>Agaricales</taxon>
        <taxon>Pluteineae</taxon>
        <taxon>Pluteaceae</taxon>
        <taxon>Pluteus</taxon>
    </lineage>
</organism>